<reference evidence="2 3" key="1">
    <citation type="submission" date="2020-01" db="EMBL/GenBank/DDBJ databases">
        <title>Jiella pacifica sp. nov.</title>
        <authorList>
            <person name="Xue Z."/>
            <person name="Zhu S."/>
            <person name="Chen J."/>
            <person name="Yang J."/>
        </authorList>
    </citation>
    <scope>NUCLEOTIDE SEQUENCE [LARGE SCALE GENOMIC DNA]</scope>
    <source>
        <strain evidence="2 3">40Bstr34</strain>
    </source>
</reference>
<keyword evidence="3" id="KW-1185">Reference proteome</keyword>
<dbReference type="RefSeq" id="WP_163465156.1">
    <property type="nucleotide sequence ID" value="NZ_JAAAMG010000019.1"/>
</dbReference>
<name>A0A6N9T5J2_9HYPH</name>
<feature type="region of interest" description="Disordered" evidence="1">
    <location>
        <begin position="46"/>
        <end position="65"/>
    </location>
</feature>
<proteinExistence type="predicted"/>
<dbReference type="Proteomes" id="UP000469011">
    <property type="component" value="Unassembled WGS sequence"/>
</dbReference>
<dbReference type="AlphaFoldDB" id="A0A6N9T5J2"/>
<comment type="caution">
    <text evidence="2">The sequence shown here is derived from an EMBL/GenBank/DDBJ whole genome shotgun (WGS) entry which is preliminary data.</text>
</comment>
<evidence type="ECO:0000313" key="2">
    <source>
        <dbReference type="EMBL" id="NDW06657.1"/>
    </source>
</evidence>
<gene>
    <name evidence="2" type="ORF">GTK09_19755</name>
</gene>
<evidence type="ECO:0000256" key="1">
    <source>
        <dbReference type="SAM" id="MobiDB-lite"/>
    </source>
</evidence>
<protein>
    <submittedName>
        <fullName evidence="2">Uncharacterized protein</fullName>
    </submittedName>
</protein>
<sequence length="65" mass="7157">MRIDDDKDLAEQVESALRALGIAATRSNAERSPSMVDAVSALRRDNGRPRIEALDAPLHEGDEQR</sequence>
<evidence type="ECO:0000313" key="3">
    <source>
        <dbReference type="Proteomes" id="UP000469011"/>
    </source>
</evidence>
<accession>A0A6N9T5J2</accession>
<organism evidence="2 3">
    <name type="scientific">Jiella pacifica</name>
    <dbReference type="NCBI Taxonomy" id="2696469"/>
    <lineage>
        <taxon>Bacteria</taxon>
        <taxon>Pseudomonadati</taxon>
        <taxon>Pseudomonadota</taxon>
        <taxon>Alphaproteobacteria</taxon>
        <taxon>Hyphomicrobiales</taxon>
        <taxon>Aurantimonadaceae</taxon>
        <taxon>Jiella</taxon>
    </lineage>
</organism>
<dbReference type="EMBL" id="JAAAMG010000019">
    <property type="protein sequence ID" value="NDW06657.1"/>
    <property type="molecule type" value="Genomic_DNA"/>
</dbReference>